<feature type="domain" description="PAS" evidence="22">
    <location>
        <begin position="538"/>
        <end position="610"/>
    </location>
</feature>
<dbReference type="AlphaFoldDB" id="A0A2W4T0X0"/>
<sequence length="1199" mass="134698">MMLVYLLMLVILLMSGVAVAIYKSLNKANKLALQELEERFQKITSRLPGVVYQYRLRPDGTSCFPYASEAIHEIYRVSPQEVRENAAKVFAILHPEDHDAVKASIFSSARSLTPWQYEYRVKFDDGRVRWLYGNSIPQLEADGSVLWHGFITDITERKQIEERLSQSENHYRGIFENSAETLVIFGMDGRILDASPNAISLYGYERSEMIGMSANQLIHPDHQQKARDAIETIMQGQRYCAESVDIRKDGSPVPVEVCASPFIHEGKPVIICSIRDITERKRAEESLHKSQELLSLFIRHSPIYAFIKQVTPTESRVIEASDNYQQMIGVAGQDMKGKSMSELFPSELAEKMTADDRAVVSNSSLLKLDEHFNGRDYSTIKFPIMVGDETLLAGYSIDITERKANEKSLQESESRFRSMADCAPVLIWMAGLDKLGFFFNKVWLEFTGRTLEQEMGKGWAEGVHPDDFQYCLDIYTASFDARQVFSIEYRLRRFDGEYRWILDNGVPRIDEQGTFLGYIDSCIDITELRQLNQKLSESQQRLSLALDSGEIGMWDWHIPTGRVEFNDNMCEKLGYSAEEFEPDANTWLEKVHHDDLDSIQTSIEQHLKGETTSFESEYRLMHKDGHWIWLLGRGKVMERDADGLPLRMLGTVIDISLRKEIEEKLQLAKDVAEEATKVKGSFLANMSHEIRTPMNAVIGMAHLALQTELTPRQRNYLEKIHLSGQHLLGIINDILDFSKIEAGKLSLEAVDFVLDNVFSMVASLIADKIKAKNLQLLFEIEPNVPHQLLGDPLRLSQVLVNYATNAVKFSHSGDILLKVSMVEDAGQDVLLRFSVKDQGIGMTSEQLARLFQPFSQADATITRQYGGTGLGLVICKNLAEMMGGGVGVESELGKGSSFWFTVRLVKGNPRLKNLESSGQTLYAHSPARLLSLEKALERLNILGSARILLVEDNDINQELATELLVGVGFEVDVAENGRVALDKIASSLYDLVLMDIQMPIMDGITTTREIRKDSRLKDLPVVAMTANAMASDREQCLLSGMNDYVAKPIIPEQLYTVLVRWIKPPRARNSPPLTGNATVLPTKPSMLEEIPGLDVATGLARVMGKRDLYLKLLRKFALNHADAVNKIRACLNDQQYLEARRIAHTLKGLSGTLGALELQRQAEEVEKAIKGGCTTDQIDGLLKILSDNLDNLVANITGC</sequence>
<dbReference type="InterPro" id="IPR036097">
    <property type="entry name" value="HisK_dim/P_sf"/>
</dbReference>
<dbReference type="SUPFAM" id="SSF47226">
    <property type="entry name" value="Histidine-containing phosphotransfer domain, HPT domain"/>
    <property type="match status" value="1"/>
</dbReference>
<dbReference type="Gene3D" id="1.10.287.130">
    <property type="match status" value="1"/>
</dbReference>
<dbReference type="InterPro" id="IPR013656">
    <property type="entry name" value="PAS_4"/>
</dbReference>
<dbReference type="PROSITE" id="PS50112">
    <property type="entry name" value="PAS"/>
    <property type="match status" value="2"/>
</dbReference>
<dbReference type="GO" id="GO:0005886">
    <property type="term" value="C:plasma membrane"/>
    <property type="evidence" value="ECO:0007669"/>
    <property type="project" value="UniProtKB-SubCell"/>
</dbReference>
<dbReference type="InterPro" id="IPR001789">
    <property type="entry name" value="Sig_transdc_resp-reg_receiver"/>
</dbReference>
<dbReference type="FunFam" id="1.10.287.130:FF:000002">
    <property type="entry name" value="Two-component osmosensing histidine kinase"/>
    <property type="match status" value="1"/>
</dbReference>
<evidence type="ECO:0000256" key="9">
    <source>
        <dbReference type="ARBA" id="ARBA00022692"/>
    </source>
</evidence>
<keyword evidence="6" id="KW-0963">Cytoplasm</keyword>
<dbReference type="CDD" id="cd00088">
    <property type="entry name" value="HPT"/>
    <property type="match status" value="1"/>
</dbReference>
<dbReference type="Gene3D" id="3.30.565.10">
    <property type="entry name" value="Histidine kinase-like ATPase, C-terminal domain"/>
    <property type="match status" value="1"/>
</dbReference>
<dbReference type="SMART" id="SM00091">
    <property type="entry name" value="PAS"/>
    <property type="match status" value="5"/>
</dbReference>
<dbReference type="InterPro" id="IPR036641">
    <property type="entry name" value="HPT_dom_sf"/>
</dbReference>
<dbReference type="Gene3D" id="3.40.50.2300">
    <property type="match status" value="1"/>
</dbReference>
<evidence type="ECO:0000256" key="5">
    <source>
        <dbReference type="ARBA" id="ARBA00022475"/>
    </source>
</evidence>
<dbReference type="GO" id="GO:0000155">
    <property type="term" value="F:phosphorelay sensor kinase activity"/>
    <property type="evidence" value="ECO:0007669"/>
    <property type="project" value="InterPro"/>
</dbReference>
<evidence type="ECO:0000256" key="19">
    <source>
        <dbReference type="PROSITE-ProRule" id="PRU00169"/>
    </source>
</evidence>
<evidence type="ECO:0000259" key="23">
    <source>
        <dbReference type="PROSITE" id="PS50113"/>
    </source>
</evidence>
<dbReference type="InterPro" id="IPR003661">
    <property type="entry name" value="HisK_dim/P_dom"/>
</dbReference>
<dbReference type="FunFam" id="3.30.450.20:FF:000099">
    <property type="entry name" value="Sensory box sensor histidine kinase"/>
    <property type="match status" value="1"/>
</dbReference>
<gene>
    <name evidence="25" type="ORF">DM484_16880</name>
</gene>
<evidence type="ECO:0000256" key="12">
    <source>
        <dbReference type="ARBA" id="ARBA00022840"/>
    </source>
</evidence>
<feature type="domain" description="PAC" evidence="23">
    <location>
        <begin position="614"/>
        <end position="667"/>
    </location>
</feature>
<dbReference type="SUPFAM" id="SSF55785">
    <property type="entry name" value="PYP-like sensor domain (PAS domain)"/>
    <property type="match status" value="5"/>
</dbReference>
<evidence type="ECO:0000313" key="25">
    <source>
        <dbReference type="EMBL" id="PZN76377.1"/>
    </source>
</evidence>
<dbReference type="EMBL" id="QJPH01000360">
    <property type="protein sequence ID" value="PZN76377.1"/>
    <property type="molecule type" value="Genomic_DNA"/>
</dbReference>
<accession>A0A2W4T0X0</accession>
<evidence type="ECO:0000256" key="16">
    <source>
        <dbReference type="ARBA" id="ARBA00064003"/>
    </source>
</evidence>
<proteinExistence type="predicted"/>
<keyword evidence="9" id="KW-0812">Transmembrane</keyword>
<dbReference type="Pfam" id="PF08448">
    <property type="entry name" value="PAS_4"/>
    <property type="match status" value="1"/>
</dbReference>
<dbReference type="GO" id="GO:0032991">
    <property type="term" value="C:protein-containing complex"/>
    <property type="evidence" value="ECO:0007669"/>
    <property type="project" value="UniProtKB-ARBA"/>
</dbReference>
<evidence type="ECO:0000256" key="6">
    <source>
        <dbReference type="ARBA" id="ARBA00022490"/>
    </source>
</evidence>
<evidence type="ECO:0000259" key="21">
    <source>
        <dbReference type="PROSITE" id="PS50110"/>
    </source>
</evidence>
<dbReference type="PANTHER" id="PTHR45339">
    <property type="entry name" value="HYBRID SIGNAL TRANSDUCTION HISTIDINE KINASE J"/>
    <property type="match status" value="1"/>
</dbReference>
<dbReference type="Pfam" id="PF00512">
    <property type="entry name" value="HisKA"/>
    <property type="match status" value="1"/>
</dbReference>
<comment type="catalytic activity">
    <reaction evidence="1">
        <text>ATP + protein L-histidine = ADP + protein N-phospho-L-histidine.</text>
        <dbReference type="EC" id="2.7.13.3"/>
    </reaction>
</comment>
<keyword evidence="12" id="KW-0067">ATP-binding</keyword>
<dbReference type="InterPro" id="IPR001610">
    <property type="entry name" value="PAC"/>
</dbReference>
<organism evidence="25 26">
    <name type="scientific">Candidatus Methylumidiphilus alinenensis</name>
    <dbReference type="NCBI Taxonomy" id="2202197"/>
    <lineage>
        <taxon>Bacteria</taxon>
        <taxon>Pseudomonadati</taxon>
        <taxon>Pseudomonadota</taxon>
        <taxon>Gammaproteobacteria</taxon>
        <taxon>Methylococcales</taxon>
        <taxon>Candidatus Methylumidiphilus</taxon>
    </lineage>
</organism>
<dbReference type="Pfam" id="PF00072">
    <property type="entry name" value="Response_reg"/>
    <property type="match status" value="1"/>
</dbReference>
<feature type="domain" description="PAS" evidence="22">
    <location>
        <begin position="167"/>
        <end position="237"/>
    </location>
</feature>
<feature type="modified residue" description="4-aspartylphosphate" evidence="19">
    <location>
        <position position="995"/>
    </location>
</feature>
<dbReference type="GO" id="GO:0005524">
    <property type="term" value="F:ATP binding"/>
    <property type="evidence" value="ECO:0007669"/>
    <property type="project" value="UniProtKB-KW"/>
</dbReference>
<dbReference type="Pfam" id="PF13426">
    <property type="entry name" value="PAS_9"/>
    <property type="match status" value="1"/>
</dbReference>
<feature type="domain" description="PAC" evidence="23">
    <location>
        <begin position="485"/>
        <end position="537"/>
    </location>
</feature>
<dbReference type="SUPFAM" id="SSF52172">
    <property type="entry name" value="CheY-like"/>
    <property type="match status" value="1"/>
</dbReference>
<dbReference type="SMART" id="SM00388">
    <property type="entry name" value="HisKA"/>
    <property type="match status" value="1"/>
</dbReference>
<feature type="domain" description="Response regulatory" evidence="21">
    <location>
        <begin position="946"/>
        <end position="1062"/>
    </location>
</feature>
<dbReference type="InterPro" id="IPR005467">
    <property type="entry name" value="His_kinase_dom"/>
</dbReference>
<evidence type="ECO:0000256" key="18">
    <source>
        <dbReference type="PROSITE-ProRule" id="PRU00110"/>
    </source>
</evidence>
<keyword evidence="13" id="KW-1133">Transmembrane helix</keyword>
<reference evidence="25 26" key="1">
    <citation type="journal article" date="2018" name="Aquat. Microb. Ecol.">
        <title>Gammaproteobacterial methanotrophs dominate.</title>
        <authorList>
            <person name="Rissanen A.J."/>
            <person name="Saarenheimo J."/>
            <person name="Tiirola M."/>
            <person name="Peura S."/>
            <person name="Aalto S.L."/>
            <person name="Karvinen A."/>
            <person name="Nykanen H."/>
        </authorList>
    </citation>
    <scope>NUCLEOTIDE SEQUENCE [LARGE SCALE GENOMIC DNA]</scope>
    <source>
        <strain evidence="25">AMbin10</strain>
    </source>
</reference>
<dbReference type="NCBIfam" id="TIGR00229">
    <property type="entry name" value="sensory_box"/>
    <property type="match status" value="4"/>
</dbReference>
<comment type="subcellular location">
    <subcellularLocation>
        <location evidence="3">Cell membrane</location>
        <topology evidence="3">Multi-pass membrane protein</topology>
    </subcellularLocation>
    <subcellularLocation>
        <location evidence="2">Cytoplasm</location>
    </subcellularLocation>
</comment>
<keyword evidence="7 19" id="KW-0597">Phosphoprotein</keyword>
<dbReference type="InterPro" id="IPR008207">
    <property type="entry name" value="Sig_transdc_His_kin_Hpt_dom"/>
</dbReference>
<evidence type="ECO:0000256" key="13">
    <source>
        <dbReference type="ARBA" id="ARBA00022989"/>
    </source>
</evidence>
<evidence type="ECO:0000256" key="7">
    <source>
        <dbReference type="ARBA" id="ARBA00022553"/>
    </source>
</evidence>
<dbReference type="InterPro" id="IPR004358">
    <property type="entry name" value="Sig_transdc_His_kin-like_C"/>
</dbReference>
<evidence type="ECO:0000256" key="2">
    <source>
        <dbReference type="ARBA" id="ARBA00004496"/>
    </source>
</evidence>
<name>A0A2W4T0X0_9GAMM</name>
<keyword evidence="11" id="KW-0418">Kinase</keyword>
<evidence type="ECO:0000259" key="22">
    <source>
        <dbReference type="PROSITE" id="PS50112"/>
    </source>
</evidence>
<dbReference type="Gene3D" id="1.20.120.160">
    <property type="entry name" value="HPT domain"/>
    <property type="match status" value="1"/>
</dbReference>
<dbReference type="InterPro" id="IPR035965">
    <property type="entry name" value="PAS-like_dom_sf"/>
</dbReference>
<dbReference type="InterPro" id="IPR000014">
    <property type="entry name" value="PAS"/>
</dbReference>
<dbReference type="SMART" id="SM00387">
    <property type="entry name" value="HATPase_c"/>
    <property type="match status" value="1"/>
</dbReference>
<dbReference type="PROSITE" id="PS50109">
    <property type="entry name" value="HIS_KIN"/>
    <property type="match status" value="1"/>
</dbReference>
<dbReference type="SUPFAM" id="SSF47384">
    <property type="entry name" value="Homodimeric domain of signal transducing histidine kinase"/>
    <property type="match status" value="1"/>
</dbReference>
<dbReference type="CDD" id="cd00082">
    <property type="entry name" value="HisKA"/>
    <property type="match status" value="1"/>
</dbReference>
<evidence type="ECO:0000256" key="4">
    <source>
        <dbReference type="ARBA" id="ARBA00012438"/>
    </source>
</evidence>
<dbReference type="SUPFAM" id="SSF55874">
    <property type="entry name" value="ATPase domain of HSP90 chaperone/DNA topoisomerase II/histidine kinase"/>
    <property type="match status" value="1"/>
</dbReference>
<dbReference type="FunFam" id="3.30.565.10:FF:000010">
    <property type="entry name" value="Sensor histidine kinase RcsC"/>
    <property type="match status" value="1"/>
</dbReference>
<comment type="caution">
    <text evidence="25">The sequence shown here is derived from an EMBL/GenBank/DDBJ whole genome shotgun (WGS) entry which is preliminary data.</text>
</comment>
<dbReference type="PRINTS" id="PR00344">
    <property type="entry name" value="BCTRLSENSOR"/>
</dbReference>
<evidence type="ECO:0000256" key="11">
    <source>
        <dbReference type="ARBA" id="ARBA00022777"/>
    </source>
</evidence>
<dbReference type="Pfam" id="PF01627">
    <property type="entry name" value="Hpt"/>
    <property type="match status" value="1"/>
</dbReference>
<keyword evidence="5" id="KW-1003">Cell membrane</keyword>
<keyword evidence="15" id="KW-0472">Membrane</keyword>
<dbReference type="CDD" id="cd17546">
    <property type="entry name" value="REC_hyHK_CKI1_RcsC-like"/>
    <property type="match status" value="1"/>
</dbReference>
<dbReference type="InterPro" id="IPR013655">
    <property type="entry name" value="PAS_fold_3"/>
</dbReference>
<dbReference type="PROSITE" id="PS50110">
    <property type="entry name" value="RESPONSE_REGULATORY"/>
    <property type="match status" value="1"/>
</dbReference>
<evidence type="ECO:0000256" key="17">
    <source>
        <dbReference type="ARBA" id="ARBA00068150"/>
    </source>
</evidence>
<dbReference type="EC" id="2.7.13.3" evidence="4"/>
<dbReference type="SMART" id="SM00448">
    <property type="entry name" value="REC"/>
    <property type="match status" value="1"/>
</dbReference>
<dbReference type="InterPro" id="IPR003594">
    <property type="entry name" value="HATPase_dom"/>
</dbReference>
<keyword evidence="8" id="KW-0808">Transferase</keyword>
<dbReference type="Pfam" id="PF08447">
    <property type="entry name" value="PAS_3"/>
    <property type="match status" value="3"/>
</dbReference>
<dbReference type="InterPro" id="IPR000700">
    <property type="entry name" value="PAS-assoc_C"/>
</dbReference>
<keyword evidence="14" id="KW-0902">Two-component regulatory system</keyword>
<protein>
    <recommendedName>
        <fullName evidence="17">Sensory/regulatory protein RpfC</fullName>
        <ecNumber evidence="4">2.7.13.3</ecNumber>
    </recommendedName>
</protein>
<feature type="domain" description="HPt" evidence="24">
    <location>
        <begin position="1105"/>
        <end position="1199"/>
    </location>
</feature>
<dbReference type="CDD" id="cd00130">
    <property type="entry name" value="PAS"/>
    <property type="match status" value="4"/>
</dbReference>
<evidence type="ECO:0000256" key="10">
    <source>
        <dbReference type="ARBA" id="ARBA00022741"/>
    </source>
</evidence>
<dbReference type="Gene3D" id="3.30.450.20">
    <property type="entry name" value="PAS domain"/>
    <property type="match status" value="5"/>
</dbReference>
<dbReference type="InterPro" id="IPR036890">
    <property type="entry name" value="HATPase_C_sf"/>
</dbReference>
<dbReference type="CDD" id="cd16922">
    <property type="entry name" value="HATPase_EvgS-ArcB-TorS-like"/>
    <property type="match status" value="1"/>
</dbReference>
<evidence type="ECO:0000259" key="24">
    <source>
        <dbReference type="PROSITE" id="PS50894"/>
    </source>
</evidence>
<dbReference type="Proteomes" id="UP000249396">
    <property type="component" value="Unassembled WGS sequence"/>
</dbReference>
<dbReference type="PROSITE" id="PS50113">
    <property type="entry name" value="PAC"/>
    <property type="match status" value="4"/>
</dbReference>
<dbReference type="GO" id="GO:0005737">
    <property type="term" value="C:cytoplasm"/>
    <property type="evidence" value="ECO:0007669"/>
    <property type="project" value="UniProtKB-SubCell"/>
</dbReference>
<dbReference type="Pfam" id="PF02518">
    <property type="entry name" value="HATPase_c"/>
    <property type="match status" value="1"/>
</dbReference>
<evidence type="ECO:0000256" key="8">
    <source>
        <dbReference type="ARBA" id="ARBA00022679"/>
    </source>
</evidence>
<dbReference type="InterPro" id="IPR011006">
    <property type="entry name" value="CheY-like_superfamily"/>
</dbReference>
<dbReference type="PANTHER" id="PTHR45339:SF1">
    <property type="entry name" value="HYBRID SIGNAL TRANSDUCTION HISTIDINE KINASE J"/>
    <property type="match status" value="1"/>
</dbReference>
<feature type="modified residue" description="Phosphohistidine" evidence="18">
    <location>
        <position position="1144"/>
    </location>
</feature>
<dbReference type="PROSITE" id="PS50894">
    <property type="entry name" value="HPT"/>
    <property type="match status" value="1"/>
</dbReference>
<feature type="domain" description="Histidine kinase" evidence="20">
    <location>
        <begin position="685"/>
        <end position="906"/>
    </location>
</feature>
<evidence type="ECO:0000256" key="3">
    <source>
        <dbReference type="ARBA" id="ARBA00004651"/>
    </source>
</evidence>
<evidence type="ECO:0000259" key="20">
    <source>
        <dbReference type="PROSITE" id="PS50109"/>
    </source>
</evidence>
<evidence type="ECO:0000256" key="14">
    <source>
        <dbReference type="ARBA" id="ARBA00023012"/>
    </source>
</evidence>
<evidence type="ECO:0000313" key="26">
    <source>
        <dbReference type="Proteomes" id="UP000249396"/>
    </source>
</evidence>
<feature type="domain" description="PAC" evidence="23">
    <location>
        <begin position="115"/>
        <end position="166"/>
    </location>
</feature>
<comment type="subunit">
    <text evidence="16">At low DSF concentrations, interacts with RpfF.</text>
</comment>
<dbReference type="SMART" id="SM00086">
    <property type="entry name" value="PAC"/>
    <property type="match status" value="4"/>
</dbReference>
<evidence type="ECO:0000256" key="1">
    <source>
        <dbReference type="ARBA" id="ARBA00000085"/>
    </source>
</evidence>
<evidence type="ECO:0000256" key="15">
    <source>
        <dbReference type="ARBA" id="ARBA00023136"/>
    </source>
</evidence>
<keyword evidence="10" id="KW-0547">Nucleotide-binding</keyword>
<feature type="domain" description="PAC" evidence="23">
    <location>
        <begin position="239"/>
        <end position="289"/>
    </location>
</feature>